<dbReference type="CDD" id="cd02440">
    <property type="entry name" value="AdoMet_MTases"/>
    <property type="match status" value="1"/>
</dbReference>
<proteinExistence type="predicted"/>
<protein>
    <submittedName>
        <fullName evidence="3">Methyltransferase type 12</fullName>
    </submittedName>
</protein>
<feature type="domain" description="Methyltransferase" evidence="2">
    <location>
        <begin position="46"/>
        <end position="140"/>
    </location>
</feature>
<dbReference type="HOGENOM" id="CLU_081790_1_0_10"/>
<name>H1Y8E7_9SPHI</name>
<evidence type="ECO:0000313" key="4">
    <source>
        <dbReference type="Proteomes" id="UP000002774"/>
    </source>
</evidence>
<dbReference type="OrthoDB" id="9770553at2"/>
<gene>
    <name evidence="3" type="ORF">Mucpa_1710</name>
</gene>
<evidence type="ECO:0000256" key="1">
    <source>
        <dbReference type="ARBA" id="ARBA00022679"/>
    </source>
</evidence>
<dbReference type="EMBL" id="CM001403">
    <property type="protein sequence ID" value="EHQ25865.1"/>
    <property type="molecule type" value="Genomic_DNA"/>
</dbReference>
<evidence type="ECO:0000313" key="3">
    <source>
        <dbReference type="EMBL" id="EHQ25865.1"/>
    </source>
</evidence>
<reference evidence="3" key="1">
    <citation type="submission" date="2011-09" db="EMBL/GenBank/DDBJ databases">
        <title>The permanent draft genome of Mucilaginibacter paludis DSM 18603.</title>
        <authorList>
            <consortium name="US DOE Joint Genome Institute (JGI-PGF)"/>
            <person name="Lucas S."/>
            <person name="Han J."/>
            <person name="Lapidus A."/>
            <person name="Bruce D."/>
            <person name="Goodwin L."/>
            <person name="Pitluck S."/>
            <person name="Peters L."/>
            <person name="Kyrpides N."/>
            <person name="Mavromatis K."/>
            <person name="Ivanova N."/>
            <person name="Mikhailova N."/>
            <person name="Held B."/>
            <person name="Detter J.C."/>
            <person name="Tapia R."/>
            <person name="Han C."/>
            <person name="Land M."/>
            <person name="Hauser L."/>
            <person name="Markowitz V."/>
            <person name="Cheng J.-F."/>
            <person name="Hugenholtz P."/>
            <person name="Woyke T."/>
            <person name="Wu D."/>
            <person name="Tindall B."/>
            <person name="Brambilla E."/>
            <person name="Klenk H.-P."/>
            <person name="Eisen J.A."/>
        </authorList>
    </citation>
    <scope>NUCLEOTIDE SEQUENCE [LARGE SCALE GENOMIC DNA]</scope>
    <source>
        <strain evidence="3">DSM 18603</strain>
    </source>
</reference>
<organism evidence="3 4">
    <name type="scientific">Mucilaginibacter paludis DSM 18603</name>
    <dbReference type="NCBI Taxonomy" id="714943"/>
    <lineage>
        <taxon>Bacteria</taxon>
        <taxon>Pseudomonadati</taxon>
        <taxon>Bacteroidota</taxon>
        <taxon>Sphingobacteriia</taxon>
        <taxon>Sphingobacteriales</taxon>
        <taxon>Sphingobacteriaceae</taxon>
        <taxon>Mucilaginibacter</taxon>
    </lineage>
</organism>
<dbReference type="STRING" id="714943.Mucpa_1710"/>
<dbReference type="SUPFAM" id="SSF53335">
    <property type="entry name" value="S-adenosyl-L-methionine-dependent methyltransferases"/>
    <property type="match status" value="1"/>
</dbReference>
<dbReference type="RefSeq" id="WP_008505748.1">
    <property type="nucleotide sequence ID" value="NZ_CM001403.1"/>
</dbReference>
<dbReference type="AlphaFoldDB" id="H1Y8E7"/>
<dbReference type="eggNOG" id="COG2226">
    <property type="taxonomic scope" value="Bacteria"/>
</dbReference>
<dbReference type="Proteomes" id="UP000002774">
    <property type="component" value="Chromosome"/>
</dbReference>
<keyword evidence="3" id="KW-0489">Methyltransferase</keyword>
<dbReference type="GO" id="GO:0008168">
    <property type="term" value="F:methyltransferase activity"/>
    <property type="evidence" value="ECO:0007669"/>
    <property type="project" value="UniProtKB-KW"/>
</dbReference>
<accession>H1Y8E7</accession>
<dbReference type="InterPro" id="IPR029063">
    <property type="entry name" value="SAM-dependent_MTases_sf"/>
</dbReference>
<dbReference type="PANTHER" id="PTHR43861">
    <property type="entry name" value="TRANS-ACONITATE 2-METHYLTRANSFERASE-RELATED"/>
    <property type="match status" value="1"/>
</dbReference>
<sequence>MSTIQDQFNRVSKNYDAQRRYLIPCFDDFYQSCLPLVAERAAIKNVLDIGAGTGIFSQTIYQQRPDLHFTLMDISGDMLKVARERFAGLPNFKFIEMDFSANPIAEKYDLIISALAIHHLEDEHKAVLYNRVYQALKPGGLFINADQVEGRSAGFDEFYKSNWKETVNRSELAPEAIERAFERIKLDKFARLETQLKMLETAGFNDTDCIYKYHNFVVMAAFKA</sequence>
<dbReference type="Pfam" id="PF13649">
    <property type="entry name" value="Methyltransf_25"/>
    <property type="match status" value="1"/>
</dbReference>
<keyword evidence="1" id="KW-0808">Transferase</keyword>
<keyword evidence="4" id="KW-1185">Reference proteome</keyword>
<dbReference type="GO" id="GO:0032259">
    <property type="term" value="P:methylation"/>
    <property type="evidence" value="ECO:0007669"/>
    <property type="project" value="UniProtKB-KW"/>
</dbReference>
<dbReference type="Gene3D" id="3.40.50.150">
    <property type="entry name" value="Vaccinia Virus protein VP39"/>
    <property type="match status" value="1"/>
</dbReference>
<dbReference type="InterPro" id="IPR041698">
    <property type="entry name" value="Methyltransf_25"/>
</dbReference>
<evidence type="ECO:0000259" key="2">
    <source>
        <dbReference type="Pfam" id="PF13649"/>
    </source>
</evidence>
<dbReference type="Gene3D" id="6.10.140.280">
    <property type="match status" value="1"/>
</dbReference>